<evidence type="ECO:0000256" key="10">
    <source>
        <dbReference type="RuleBase" id="RU003662"/>
    </source>
</evidence>
<dbReference type="InterPro" id="IPR018204">
    <property type="entry name" value="Trp_synthase_alpha_AS"/>
</dbReference>
<dbReference type="PANTHER" id="PTHR43406:SF1">
    <property type="entry name" value="TRYPTOPHAN SYNTHASE ALPHA CHAIN, CHLOROPLASTIC"/>
    <property type="match status" value="1"/>
</dbReference>
<dbReference type="NCBIfam" id="TIGR00262">
    <property type="entry name" value="trpA"/>
    <property type="match status" value="1"/>
</dbReference>
<evidence type="ECO:0000313" key="12">
    <source>
        <dbReference type="Proteomes" id="UP000051027"/>
    </source>
</evidence>
<evidence type="ECO:0000256" key="8">
    <source>
        <dbReference type="ARBA" id="ARBA00049047"/>
    </source>
</evidence>
<dbReference type="FunFam" id="3.20.20.70:FF:000037">
    <property type="entry name" value="Tryptophan synthase alpha chain"/>
    <property type="match status" value="1"/>
</dbReference>
<organism evidence="11 12">
    <name type="scientific">SAR86 cluster bacterium BACL1 MAG-120820-bin45</name>
    <dbReference type="NCBI Taxonomy" id="1655612"/>
    <lineage>
        <taxon>Bacteria</taxon>
        <taxon>Pseudomonadati</taxon>
        <taxon>Pseudomonadota</taxon>
        <taxon>Gammaproteobacteria</taxon>
        <taxon>SAR86 cluster</taxon>
    </lineage>
</organism>
<accession>A0A0R2U9U6</accession>
<feature type="active site" description="Proton acceptor" evidence="9">
    <location>
        <position position="60"/>
    </location>
</feature>
<sequence length="262" mass="28455">MSRLEQKLSELRVASKKALVAYLVAGDPDLETTLELMHGFVASGVDIIELGVPFTDPIAEGPIIQAAHDRALQTSTSLDNIFDLVEEFRTKDSDTPIILMGYINTFLANSLALESIHERGTDAVLIVDIPGESTLAQIGINNTNIASVSLISPTTDRQRIEKICQTSSGFIYYVTLRGVTGASNLDVNEIETNITNIRMHTALPVLAGFGIKTSVDAQELSKVSDGVVIGSVLVDMIHQQSSQKDYKNIYTYLNEISVAITQ</sequence>
<protein>
    <recommendedName>
        <fullName evidence="9">Tryptophan synthase alpha chain</fullName>
        <ecNumber evidence="9">4.2.1.20</ecNumber>
    </recommendedName>
</protein>
<proteinExistence type="inferred from homology"/>
<dbReference type="SUPFAM" id="SSF51366">
    <property type="entry name" value="Ribulose-phoshate binding barrel"/>
    <property type="match status" value="1"/>
</dbReference>
<dbReference type="UniPathway" id="UPA00035">
    <property type="reaction ID" value="UER00044"/>
</dbReference>
<comment type="caution">
    <text evidence="11">The sequence shown here is derived from an EMBL/GenBank/DDBJ whole genome shotgun (WGS) entry which is preliminary data.</text>
</comment>
<evidence type="ECO:0000256" key="4">
    <source>
        <dbReference type="ARBA" id="ARBA00022605"/>
    </source>
</evidence>
<dbReference type="Pfam" id="PF00290">
    <property type="entry name" value="Trp_syntA"/>
    <property type="match status" value="1"/>
</dbReference>
<keyword evidence="6 9" id="KW-0057">Aromatic amino acid biosynthesis</keyword>
<comment type="pathway">
    <text evidence="2 9">Amino-acid biosynthesis; L-tryptophan biosynthesis; L-tryptophan from chorismate: step 5/5.</text>
</comment>
<evidence type="ECO:0000256" key="1">
    <source>
        <dbReference type="ARBA" id="ARBA00003365"/>
    </source>
</evidence>
<dbReference type="InterPro" id="IPR011060">
    <property type="entry name" value="RibuloseP-bd_barrel"/>
</dbReference>
<reference evidence="11 12" key="1">
    <citation type="submission" date="2015-10" db="EMBL/GenBank/DDBJ databases">
        <title>Metagenome-Assembled Genomes uncover a global brackish microbiome.</title>
        <authorList>
            <person name="Hugerth L.W."/>
            <person name="Larsson J."/>
            <person name="Alneberg J."/>
            <person name="Lindh M.V."/>
            <person name="Legrand C."/>
            <person name="Pinhassi J."/>
            <person name="Andersson A.F."/>
        </authorList>
    </citation>
    <scope>NUCLEOTIDE SEQUENCE [LARGE SCALE GENOMIC DNA]</scope>
    <source>
        <strain evidence="11">BACL1 MAG-120820-bin45</strain>
    </source>
</reference>
<comment type="function">
    <text evidence="1 9">The alpha subunit is responsible for the aldol cleavage of indoleglycerol phosphate to indole and glyceraldehyde 3-phosphate.</text>
</comment>
<dbReference type="InterPro" id="IPR002028">
    <property type="entry name" value="Trp_synthase_suA"/>
</dbReference>
<dbReference type="HAMAP" id="MF_00131">
    <property type="entry name" value="Trp_synth_alpha"/>
    <property type="match status" value="1"/>
</dbReference>
<dbReference type="Gene3D" id="3.20.20.70">
    <property type="entry name" value="Aldolase class I"/>
    <property type="match status" value="1"/>
</dbReference>
<dbReference type="InterPro" id="IPR013785">
    <property type="entry name" value="Aldolase_TIM"/>
</dbReference>
<gene>
    <name evidence="9" type="primary">trpA</name>
    <name evidence="11" type="ORF">ABS10_02655</name>
</gene>
<evidence type="ECO:0000256" key="2">
    <source>
        <dbReference type="ARBA" id="ARBA00004733"/>
    </source>
</evidence>
<keyword evidence="7 9" id="KW-0456">Lyase</keyword>
<dbReference type="PROSITE" id="PS00167">
    <property type="entry name" value="TRP_SYNTHASE_ALPHA"/>
    <property type="match status" value="1"/>
</dbReference>
<keyword evidence="4 9" id="KW-0028">Amino-acid biosynthesis</keyword>
<comment type="subunit">
    <text evidence="3 9">Tetramer of two alpha and two beta chains.</text>
</comment>
<dbReference type="GO" id="GO:0004834">
    <property type="term" value="F:tryptophan synthase activity"/>
    <property type="evidence" value="ECO:0007669"/>
    <property type="project" value="UniProtKB-UniRule"/>
</dbReference>
<dbReference type="CDD" id="cd04724">
    <property type="entry name" value="Tryptophan_synthase_alpha"/>
    <property type="match status" value="1"/>
</dbReference>
<keyword evidence="5 9" id="KW-0822">Tryptophan biosynthesis</keyword>
<dbReference type="PANTHER" id="PTHR43406">
    <property type="entry name" value="TRYPTOPHAN SYNTHASE, ALPHA CHAIN"/>
    <property type="match status" value="1"/>
</dbReference>
<feature type="active site" description="Proton acceptor" evidence="9">
    <location>
        <position position="49"/>
    </location>
</feature>
<comment type="similarity">
    <text evidence="9 10">Belongs to the TrpA family.</text>
</comment>
<evidence type="ECO:0000256" key="9">
    <source>
        <dbReference type="HAMAP-Rule" id="MF_00131"/>
    </source>
</evidence>
<dbReference type="EC" id="4.2.1.20" evidence="9"/>
<dbReference type="Proteomes" id="UP000051027">
    <property type="component" value="Unassembled WGS sequence"/>
</dbReference>
<evidence type="ECO:0000256" key="7">
    <source>
        <dbReference type="ARBA" id="ARBA00023239"/>
    </source>
</evidence>
<name>A0A0R2U9U6_9GAMM</name>
<comment type="catalytic activity">
    <reaction evidence="8 9">
        <text>(1S,2R)-1-C-(indol-3-yl)glycerol 3-phosphate + L-serine = D-glyceraldehyde 3-phosphate + L-tryptophan + H2O</text>
        <dbReference type="Rhea" id="RHEA:10532"/>
        <dbReference type="ChEBI" id="CHEBI:15377"/>
        <dbReference type="ChEBI" id="CHEBI:33384"/>
        <dbReference type="ChEBI" id="CHEBI:57912"/>
        <dbReference type="ChEBI" id="CHEBI:58866"/>
        <dbReference type="ChEBI" id="CHEBI:59776"/>
        <dbReference type="EC" id="4.2.1.20"/>
    </reaction>
</comment>
<dbReference type="AlphaFoldDB" id="A0A0R2U9U6"/>
<evidence type="ECO:0000313" key="11">
    <source>
        <dbReference type="EMBL" id="KRO96265.1"/>
    </source>
</evidence>
<evidence type="ECO:0000256" key="5">
    <source>
        <dbReference type="ARBA" id="ARBA00022822"/>
    </source>
</evidence>
<dbReference type="GO" id="GO:0005829">
    <property type="term" value="C:cytosol"/>
    <property type="evidence" value="ECO:0007669"/>
    <property type="project" value="TreeGrafter"/>
</dbReference>
<evidence type="ECO:0000256" key="6">
    <source>
        <dbReference type="ARBA" id="ARBA00023141"/>
    </source>
</evidence>
<dbReference type="STRING" id="1655612.ABS10_02655"/>
<dbReference type="PROSITE" id="PS50007">
    <property type="entry name" value="PIPLC_X_DOMAIN"/>
    <property type="match status" value="1"/>
</dbReference>
<evidence type="ECO:0000256" key="3">
    <source>
        <dbReference type="ARBA" id="ARBA00011270"/>
    </source>
</evidence>
<dbReference type="EMBL" id="LICS01000004">
    <property type="protein sequence ID" value="KRO96265.1"/>
    <property type="molecule type" value="Genomic_DNA"/>
</dbReference>